<dbReference type="AlphaFoldDB" id="I0BGL4"/>
<dbReference type="Proteomes" id="UP000007392">
    <property type="component" value="Chromosome"/>
</dbReference>
<accession>I0BGL4</accession>
<dbReference type="PATRIC" id="fig|997761.3.peg.2417"/>
<proteinExistence type="predicted"/>
<dbReference type="RefSeq" id="WP_014650459.1">
    <property type="nucleotide sequence ID" value="NC_017672.3"/>
</dbReference>
<name>I0BGL4_9BACL</name>
<organism evidence="1 2">
    <name type="scientific">Paenibacillus mucilaginosus K02</name>
    <dbReference type="NCBI Taxonomy" id="997761"/>
    <lineage>
        <taxon>Bacteria</taxon>
        <taxon>Bacillati</taxon>
        <taxon>Bacillota</taxon>
        <taxon>Bacilli</taxon>
        <taxon>Bacillales</taxon>
        <taxon>Paenibacillaceae</taxon>
        <taxon>Paenibacillus</taxon>
    </lineage>
</organism>
<sequence length="74" mass="7942">MANQKTQQADNAVQHAHNAVSQAVEHPTDQLIEQADNSIRHARAAVTQAYETGDTLSASRAAGALEEECERLGD</sequence>
<gene>
    <name evidence="1" type="ORF">B2K_12395</name>
</gene>
<dbReference type="HOGENOM" id="CLU_186813_1_0_9"/>
<evidence type="ECO:0000313" key="2">
    <source>
        <dbReference type="Proteomes" id="UP000007392"/>
    </source>
</evidence>
<dbReference type="KEGG" id="pmw:B2K_12395"/>
<evidence type="ECO:0000313" key="1">
    <source>
        <dbReference type="EMBL" id="AFH61511.1"/>
    </source>
</evidence>
<protein>
    <submittedName>
        <fullName evidence="1">Uncharacterized protein</fullName>
    </submittedName>
</protein>
<reference evidence="1 2" key="1">
    <citation type="submission" date="2013-06" db="EMBL/GenBank/DDBJ databases">
        <title>Complete genome sequence of Paenibacillus mucilaginosus K02.</title>
        <authorList>
            <person name="Xiao B."/>
            <person name="Sun L."/>
            <person name="Xiao L."/>
            <person name="Lian B."/>
        </authorList>
    </citation>
    <scope>NUCLEOTIDE SEQUENCE [LARGE SCALE GENOMIC DNA]</scope>
    <source>
        <strain evidence="1 2">K02</strain>
    </source>
</reference>
<dbReference type="EMBL" id="CP003422">
    <property type="protein sequence ID" value="AFH61511.1"/>
    <property type="molecule type" value="Genomic_DNA"/>
</dbReference>